<evidence type="ECO:0000313" key="1">
    <source>
        <dbReference type="EMBL" id="PHV71198.1"/>
    </source>
</evidence>
<accession>A0AC61DEF0</accession>
<name>A0AC61DEF0_9FIRM</name>
<gene>
    <name evidence="1" type="ORF">CS063_05765</name>
</gene>
<keyword evidence="2" id="KW-1185">Reference proteome</keyword>
<evidence type="ECO:0000313" key="2">
    <source>
        <dbReference type="Proteomes" id="UP000224460"/>
    </source>
</evidence>
<reference evidence="1" key="1">
    <citation type="submission" date="2017-10" db="EMBL/GenBank/DDBJ databases">
        <title>Genome sequence of cellulolytic Lachnospiraceae bacterium XHS1971 isolated from hotspring sediment.</title>
        <authorList>
            <person name="Vasudevan G."/>
            <person name="Joshi A.J."/>
            <person name="Hivarkar S."/>
            <person name="Lanjekar V.B."/>
            <person name="Dhakephalkar P.K."/>
            <person name="Dagar S."/>
        </authorList>
    </citation>
    <scope>NUCLEOTIDE SEQUENCE</scope>
    <source>
        <strain evidence="1">XHS1971</strain>
    </source>
</reference>
<comment type="caution">
    <text evidence="1">The sequence shown here is derived from an EMBL/GenBank/DDBJ whole genome shotgun (WGS) entry which is preliminary data.</text>
</comment>
<organism evidence="1 2">
    <name type="scientific">Sporanaerobium hydrogeniformans</name>
    <dbReference type="NCBI Taxonomy" id="3072179"/>
    <lineage>
        <taxon>Bacteria</taxon>
        <taxon>Bacillati</taxon>
        <taxon>Bacillota</taxon>
        <taxon>Clostridia</taxon>
        <taxon>Lachnospirales</taxon>
        <taxon>Lachnospiraceae</taxon>
        <taxon>Sporanaerobium</taxon>
    </lineage>
</organism>
<proteinExistence type="predicted"/>
<sequence length="309" mass="34890">MNVGRNTVKEPVKISKEYKVNQFKKGVFISAFASVPVALLITFSYIPLCNMFYYSFTSWDGLAKTKKLIGFSNYITIFSNPEYFMVFKTSLYYLVGAFIQMAIALYFATLLTNKVKGGNFFKGILFFPNLINGVAIGMVFLCFFQVGGTLDMVLKALGLQDWIHKWLGDRSINNMTLAATSIWRYMGFNMVIFVGAIQSISSEIYEAAELDGANRWQQFRYIIMPSIKRIIQLNLLLAINGALAVFEIPYIMTDGNNGTATFVIQTIDTAFKYKKVGLASAMGMVLFIIVILVAIIQTLFLNDKREERL</sequence>
<dbReference type="EMBL" id="PEDL01000004">
    <property type="protein sequence ID" value="PHV71198.1"/>
    <property type="molecule type" value="Genomic_DNA"/>
</dbReference>
<protein>
    <submittedName>
        <fullName evidence="1">ABC transporter permease</fullName>
    </submittedName>
</protein>
<dbReference type="Proteomes" id="UP000224460">
    <property type="component" value="Unassembled WGS sequence"/>
</dbReference>